<evidence type="ECO:0000256" key="3">
    <source>
        <dbReference type="SAM" id="SignalP"/>
    </source>
</evidence>
<keyword evidence="2" id="KW-0812">Transmembrane</keyword>
<evidence type="ECO:0000313" key="5">
    <source>
        <dbReference type="Proteomes" id="UP000828390"/>
    </source>
</evidence>
<dbReference type="EMBL" id="JAIWYP010000004">
    <property type="protein sequence ID" value="KAH3831685.1"/>
    <property type="molecule type" value="Genomic_DNA"/>
</dbReference>
<comment type="caution">
    <text evidence="4">The sequence shown here is derived from an EMBL/GenBank/DDBJ whole genome shotgun (WGS) entry which is preliminary data.</text>
</comment>
<evidence type="ECO:0000256" key="1">
    <source>
        <dbReference type="SAM" id="MobiDB-lite"/>
    </source>
</evidence>
<keyword evidence="3" id="KW-0732">Signal</keyword>
<accession>A0A9D4HAY5</accession>
<feature type="region of interest" description="Disordered" evidence="1">
    <location>
        <begin position="36"/>
        <end position="60"/>
    </location>
</feature>
<dbReference type="AlphaFoldDB" id="A0A9D4HAY5"/>
<reference evidence="4" key="1">
    <citation type="journal article" date="2019" name="bioRxiv">
        <title>The Genome of the Zebra Mussel, Dreissena polymorpha: A Resource for Invasive Species Research.</title>
        <authorList>
            <person name="McCartney M.A."/>
            <person name="Auch B."/>
            <person name="Kono T."/>
            <person name="Mallez S."/>
            <person name="Zhang Y."/>
            <person name="Obille A."/>
            <person name="Becker A."/>
            <person name="Abrahante J.E."/>
            <person name="Garbe J."/>
            <person name="Badalamenti J.P."/>
            <person name="Herman A."/>
            <person name="Mangelson H."/>
            <person name="Liachko I."/>
            <person name="Sullivan S."/>
            <person name="Sone E.D."/>
            <person name="Koren S."/>
            <person name="Silverstein K.A.T."/>
            <person name="Beckman K.B."/>
            <person name="Gohl D.M."/>
        </authorList>
    </citation>
    <scope>NUCLEOTIDE SEQUENCE</scope>
    <source>
        <strain evidence="4">Duluth1</strain>
        <tissue evidence="4">Whole animal</tissue>
    </source>
</reference>
<keyword evidence="2" id="KW-1133">Transmembrane helix</keyword>
<feature type="compositionally biased region" description="Polar residues" evidence="1">
    <location>
        <begin position="47"/>
        <end position="60"/>
    </location>
</feature>
<evidence type="ECO:0000313" key="4">
    <source>
        <dbReference type="EMBL" id="KAH3831685.1"/>
    </source>
</evidence>
<feature type="region of interest" description="Disordered" evidence="1">
    <location>
        <begin position="161"/>
        <end position="236"/>
    </location>
</feature>
<gene>
    <name evidence="4" type="ORF">DPMN_104955</name>
</gene>
<organism evidence="4 5">
    <name type="scientific">Dreissena polymorpha</name>
    <name type="common">Zebra mussel</name>
    <name type="synonym">Mytilus polymorpha</name>
    <dbReference type="NCBI Taxonomy" id="45954"/>
    <lineage>
        <taxon>Eukaryota</taxon>
        <taxon>Metazoa</taxon>
        <taxon>Spiralia</taxon>
        <taxon>Lophotrochozoa</taxon>
        <taxon>Mollusca</taxon>
        <taxon>Bivalvia</taxon>
        <taxon>Autobranchia</taxon>
        <taxon>Heteroconchia</taxon>
        <taxon>Euheterodonta</taxon>
        <taxon>Imparidentia</taxon>
        <taxon>Neoheterodontei</taxon>
        <taxon>Myida</taxon>
        <taxon>Dreissenoidea</taxon>
        <taxon>Dreissenidae</taxon>
        <taxon>Dreissena</taxon>
    </lineage>
</organism>
<name>A0A9D4HAY5_DREPO</name>
<feature type="compositionally biased region" description="Polar residues" evidence="1">
    <location>
        <begin position="192"/>
        <end position="211"/>
    </location>
</feature>
<reference evidence="4" key="2">
    <citation type="submission" date="2020-11" db="EMBL/GenBank/DDBJ databases">
        <authorList>
            <person name="McCartney M.A."/>
            <person name="Auch B."/>
            <person name="Kono T."/>
            <person name="Mallez S."/>
            <person name="Becker A."/>
            <person name="Gohl D.M."/>
            <person name="Silverstein K.A.T."/>
            <person name="Koren S."/>
            <person name="Bechman K.B."/>
            <person name="Herman A."/>
            <person name="Abrahante J.E."/>
            <person name="Garbe J."/>
        </authorList>
    </citation>
    <scope>NUCLEOTIDE SEQUENCE</scope>
    <source>
        <strain evidence="4">Duluth1</strain>
        <tissue evidence="4">Whole animal</tissue>
    </source>
</reference>
<feature type="transmembrane region" description="Helical" evidence="2">
    <location>
        <begin position="117"/>
        <end position="140"/>
    </location>
</feature>
<evidence type="ECO:0000256" key="2">
    <source>
        <dbReference type="SAM" id="Phobius"/>
    </source>
</evidence>
<protein>
    <submittedName>
        <fullName evidence="4">Uncharacterized protein</fullName>
    </submittedName>
</protein>
<sequence>MHNYSIVTTILVFAIVMDVCKCKVLRHVVTQAAVDTTSHSDLKTDTDNATSSPVAEVSNTNSRADMPNITLQMSVSYMVELNNSYDILNTLQSNTTDTFKNAKQKDLIHEPKKELPMAIIIAGPVAAVSIFLFLCIAFYFHNLQLNRKVKRLSMTLYVTPDHSTDSTKCESTSSGTYARTHKLTPAPPTPSPVFSRQHSRESNMSIKSNNSQRRKSMLSPPTLSLPPGMPTGKRGSNWSAVADQEILYLSAPRRHSTFIL</sequence>
<proteinExistence type="predicted"/>
<keyword evidence="2" id="KW-0472">Membrane</keyword>
<keyword evidence="5" id="KW-1185">Reference proteome</keyword>
<dbReference type="Proteomes" id="UP000828390">
    <property type="component" value="Unassembled WGS sequence"/>
</dbReference>
<feature type="signal peptide" evidence="3">
    <location>
        <begin position="1"/>
        <end position="22"/>
    </location>
</feature>
<feature type="chain" id="PRO_5039667127" evidence="3">
    <location>
        <begin position="23"/>
        <end position="260"/>
    </location>
</feature>